<dbReference type="AlphaFoldDB" id="A0A8H3CB15"/>
<feature type="non-terminal residue" evidence="2">
    <location>
        <position position="1"/>
    </location>
</feature>
<keyword evidence="1" id="KW-0472">Membrane</keyword>
<reference evidence="2" key="1">
    <citation type="submission" date="2021-01" db="EMBL/GenBank/DDBJ databases">
        <authorList>
            <person name="Kaushik A."/>
        </authorList>
    </citation>
    <scope>NUCLEOTIDE SEQUENCE</scope>
    <source>
        <strain evidence="2">Type strain: AG8-Rh-89/</strain>
    </source>
</reference>
<dbReference type="Proteomes" id="UP000663850">
    <property type="component" value="Unassembled WGS sequence"/>
</dbReference>
<feature type="transmembrane region" description="Helical" evidence="1">
    <location>
        <begin position="26"/>
        <end position="43"/>
    </location>
</feature>
<sequence length="138" mass="14666">HIIELVNARNPSLHSTTSHQPLKSSMLFYVLFFSFIALVLTQADPSINTPASLVQCQPALLTWTASNTPVWISVIPAGNPSAPPLMDLGKHSGTSLTWNVDIPSGNSISIQLRDSIGAVAYSAPLTVQSGSDSSCIHK</sequence>
<dbReference type="PANTHER" id="PTHR37487">
    <property type="entry name" value="CHROMOSOME 1, WHOLE GENOME SHOTGUN SEQUENCE"/>
    <property type="match status" value="1"/>
</dbReference>
<proteinExistence type="predicted"/>
<keyword evidence="1" id="KW-0812">Transmembrane</keyword>
<name>A0A8H3CB15_9AGAM</name>
<protein>
    <submittedName>
        <fullName evidence="2">Uncharacterized protein</fullName>
    </submittedName>
</protein>
<accession>A0A8H3CB15</accession>
<evidence type="ECO:0000256" key="1">
    <source>
        <dbReference type="SAM" id="Phobius"/>
    </source>
</evidence>
<evidence type="ECO:0000313" key="3">
    <source>
        <dbReference type="Proteomes" id="UP000663850"/>
    </source>
</evidence>
<dbReference type="PANTHER" id="PTHR37487:SF2">
    <property type="entry name" value="EXPRESSED PROTEIN"/>
    <property type="match status" value="1"/>
</dbReference>
<dbReference type="EMBL" id="CAJMWZ010003831">
    <property type="protein sequence ID" value="CAE6479798.1"/>
    <property type="molecule type" value="Genomic_DNA"/>
</dbReference>
<gene>
    <name evidence="2" type="ORF">RDB_LOCUS73562</name>
</gene>
<comment type="caution">
    <text evidence="2">The sequence shown here is derived from an EMBL/GenBank/DDBJ whole genome shotgun (WGS) entry which is preliminary data.</text>
</comment>
<organism evidence="2 3">
    <name type="scientific">Rhizoctonia solani</name>
    <dbReference type="NCBI Taxonomy" id="456999"/>
    <lineage>
        <taxon>Eukaryota</taxon>
        <taxon>Fungi</taxon>
        <taxon>Dikarya</taxon>
        <taxon>Basidiomycota</taxon>
        <taxon>Agaricomycotina</taxon>
        <taxon>Agaricomycetes</taxon>
        <taxon>Cantharellales</taxon>
        <taxon>Ceratobasidiaceae</taxon>
        <taxon>Rhizoctonia</taxon>
    </lineage>
</organism>
<evidence type="ECO:0000313" key="2">
    <source>
        <dbReference type="EMBL" id="CAE6479798.1"/>
    </source>
</evidence>
<keyword evidence="1" id="KW-1133">Transmembrane helix</keyword>